<sequence length="130" mass="14832">MVTVAFSELRQNLTQVAEKVANEGEEVVVFKRSKPLFKIVPLDYQGPVAVEYDAAQERGGAKPTCGTGKPKRDVGTMWHPKITWKEIREMLAEDEDYQEYLDIVAKMPKGTPLDTMTVEDEKRVARERYL</sequence>
<dbReference type="RefSeq" id="WP_055286021.1">
    <property type="nucleotide sequence ID" value="NZ_CYYP01000005.1"/>
</dbReference>
<comment type="function">
    <text evidence="2">Antitoxin component of a type II toxin-antitoxin (TA) system.</text>
</comment>
<evidence type="ECO:0000313" key="4">
    <source>
        <dbReference type="Proteomes" id="UP000095468"/>
    </source>
</evidence>
<evidence type="ECO:0000313" key="3">
    <source>
        <dbReference type="EMBL" id="CUN91090.1"/>
    </source>
</evidence>
<dbReference type="Proteomes" id="UP000095468">
    <property type="component" value="Unassembled WGS sequence"/>
</dbReference>
<dbReference type="InterPro" id="IPR036165">
    <property type="entry name" value="YefM-like_sf"/>
</dbReference>
<evidence type="ECO:0000256" key="1">
    <source>
        <dbReference type="ARBA" id="ARBA00009981"/>
    </source>
</evidence>
<accession>A0A174AU85</accession>
<dbReference type="Gene3D" id="3.40.1620.10">
    <property type="entry name" value="YefM-like domain"/>
    <property type="match status" value="1"/>
</dbReference>
<name>A0A174AU85_9ACTN</name>
<dbReference type="NCBIfam" id="TIGR01552">
    <property type="entry name" value="phd_fam"/>
    <property type="match status" value="1"/>
</dbReference>
<dbReference type="Pfam" id="PF02604">
    <property type="entry name" value="PhdYeFM_antitox"/>
    <property type="match status" value="1"/>
</dbReference>
<gene>
    <name evidence="3" type="ORF">ERS852381_00828</name>
</gene>
<dbReference type="EMBL" id="CYYP01000005">
    <property type="protein sequence ID" value="CUN91090.1"/>
    <property type="molecule type" value="Genomic_DNA"/>
</dbReference>
<protein>
    <recommendedName>
        <fullName evidence="2">Antitoxin</fullName>
    </recommendedName>
</protein>
<evidence type="ECO:0000256" key="2">
    <source>
        <dbReference type="RuleBase" id="RU362080"/>
    </source>
</evidence>
<organism evidence="3 4">
    <name type="scientific">Collinsella aerofaciens</name>
    <dbReference type="NCBI Taxonomy" id="74426"/>
    <lineage>
        <taxon>Bacteria</taxon>
        <taxon>Bacillati</taxon>
        <taxon>Actinomycetota</taxon>
        <taxon>Coriobacteriia</taxon>
        <taxon>Coriobacteriales</taxon>
        <taxon>Coriobacteriaceae</taxon>
        <taxon>Collinsella</taxon>
    </lineage>
</organism>
<proteinExistence type="inferred from homology"/>
<dbReference type="InterPro" id="IPR006442">
    <property type="entry name" value="Antitoxin_Phd/YefM"/>
</dbReference>
<dbReference type="SUPFAM" id="SSF143120">
    <property type="entry name" value="YefM-like"/>
    <property type="match status" value="1"/>
</dbReference>
<comment type="similarity">
    <text evidence="1 2">Belongs to the phD/YefM antitoxin family.</text>
</comment>
<dbReference type="AlphaFoldDB" id="A0A174AU85"/>
<reference evidence="3 4" key="1">
    <citation type="submission" date="2015-09" db="EMBL/GenBank/DDBJ databases">
        <authorList>
            <consortium name="Pathogen Informatics"/>
        </authorList>
    </citation>
    <scope>NUCLEOTIDE SEQUENCE [LARGE SCALE GENOMIC DNA]</scope>
    <source>
        <strain evidence="3 4">2789STDY5608823</strain>
    </source>
</reference>